<evidence type="ECO:0000313" key="1">
    <source>
        <dbReference type="EMBL" id="CAL1402793.1"/>
    </source>
</evidence>
<proteinExistence type="predicted"/>
<dbReference type="EMBL" id="OZ034820">
    <property type="protein sequence ID" value="CAL1402793.1"/>
    <property type="molecule type" value="Genomic_DNA"/>
</dbReference>
<keyword evidence="2" id="KW-1185">Reference proteome</keyword>
<protein>
    <submittedName>
        <fullName evidence="1">Uncharacterized protein</fullName>
    </submittedName>
</protein>
<dbReference type="Proteomes" id="UP001497516">
    <property type="component" value="Chromosome 7"/>
</dbReference>
<reference evidence="1 2" key="1">
    <citation type="submission" date="2024-04" db="EMBL/GenBank/DDBJ databases">
        <authorList>
            <person name="Fracassetti M."/>
        </authorList>
    </citation>
    <scope>NUCLEOTIDE SEQUENCE [LARGE SCALE GENOMIC DNA]</scope>
</reference>
<sequence>MAMLIRLQNTRNATVVISYEGPYSDLFTWAESMELLCPVVVTLTSISVTKAKTKSSFSLRSTPATRIVYGSYTNRCKYIIDRFYQDHFPVMVLPLQAKPETEYLRQSIPPQVMLTRLARLVECDDLAVYNQRVFLFLAKIDHVLPYEDIIDFSKDPCFAQSSVVLT</sequence>
<name>A0AAV2FYS8_9ROSI</name>
<gene>
    <name evidence="1" type="ORF">LTRI10_LOCUS42769</name>
</gene>
<dbReference type="AlphaFoldDB" id="A0AAV2FYS8"/>
<accession>A0AAV2FYS8</accession>
<organism evidence="1 2">
    <name type="scientific">Linum trigynum</name>
    <dbReference type="NCBI Taxonomy" id="586398"/>
    <lineage>
        <taxon>Eukaryota</taxon>
        <taxon>Viridiplantae</taxon>
        <taxon>Streptophyta</taxon>
        <taxon>Embryophyta</taxon>
        <taxon>Tracheophyta</taxon>
        <taxon>Spermatophyta</taxon>
        <taxon>Magnoliopsida</taxon>
        <taxon>eudicotyledons</taxon>
        <taxon>Gunneridae</taxon>
        <taxon>Pentapetalae</taxon>
        <taxon>rosids</taxon>
        <taxon>fabids</taxon>
        <taxon>Malpighiales</taxon>
        <taxon>Linaceae</taxon>
        <taxon>Linum</taxon>
    </lineage>
</organism>
<evidence type="ECO:0000313" key="2">
    <source>
        <dbReference type="Proteomes" id="UP001497516"/>
    </source>
</evidence>